<dbReference type="AlphaFoldDB" id="A0A6J2WA18"/>
<dbReference type="InterPro" id="IPR036249">
    <property type="entry name" value="Thioredoxin-like_sf"/>
</dbReference>
<dbReference type="InterPro" id="IPR006993">
    <property type="entry name" value="Glut_rich_SH3-bd"/>
</dbReference>
<organism evidence="2 3">
    <name type="scientific">Chanos chanos</name>
    <name type="common">Milkfish</name>
    <name type="synonym">Mugil chanos</name>
    <dbReference type="NCBI Taxonomy" id="29144"/>
    <lineage>
        <taxon>Eukaryota</taxon>
        <taxon>Metazoa</taxon>
        <taxon>Chordata</taxon>
        <taxon>Craniata</taxon>
        <taxon>Vertebrata</taxon>
        <taxon>Euteleostomi</taxon>
        <taxon>Actinopterygii</taxon>
        <taxon>Neopterygii</taxon>
        <taxon>Teleostei</taxon>
        <taxon>Ostariophysi</taxon>
        <taxon>Gonorynchiformes</taxon>
        <taxon>Chanidae</taxon>
        <taxon>Chanos</taxon>
    </lineage>
</organism>
<reference evidence="3" key="1">
    <citation type="submission" date="2025-08" db="UniProtKB">
        <authorList>
            <consortium name="RefSeq"/>
        </authorList>
    </citation>
    <scope>IDENTIFICATION</scope>
</reference>
<dbReference type="Gene3D" id="3.40.30.10">
    <property type="entry name" value="Glutaredoxin"/>
    <property type="match status" value="1"/>
</dbReference>
<dbReference type="GO" id="GO:0005737">
    <property type="term" value="C:cytoplasm"/>
    <property type="evidence" value="ECO:0007669"/>
    <property type="project" value="TreeGrafter"/>
</dbReference>
<accession>A0A6J2WA18</accession>
<protein>
    <submittedName>
        <fullName evidence="3">SH3 domain-binding glutamic acid-rich-like protein 3</fullName>
    </submittedName>
</protein>
<keyword evidence="2" id="KW-1185">Reference proteome</keyword>
<dbReference type="Proteomes" id="UP000504632">
    <property type="component" value="Chromosome 10"/>
</dbReference>
<name>A0A6J2WA18_CHACN</name>
<dbReference type="OrthoDB" id="9932926at2759"/>
<dbReference type="SUPFAM" id="SSF52833">
    <property type="entry name" value="Thioredoxin-like"/>
    <property type="match status" value="1"/>
</dbReference>
<dbReference type="RefSeq" id="XP_030642215.1">
    <property type="nucleotide sequence ID" value="XM_030786355.1"/>
</dbReference>
<dbReference type="PANTHER" id="PTHR12232">
    <property type="entry name" value="SH3 DOMAIN-BINDING GLUTAMIC ACID-RICH-LIKE PROTEIN"/>
    <property type="match status" value="1"/>
</dbReference>
<sequence length="91" mass="10502">MSLTIYFSSVSGSRELKQQQAEIFQFLEARNIQYNALDIAQSPDVKDEMRKKVGNPTAMPPQIFNKDTYCGDYQMFFDAKEEGKSEAFFKL</sequence>
<evidence type="ECO:0000256" key="1">
    <source>
        <dbReference type="ARBA" id="ARBA00007764"/>
    </source>
</evidence>
<dbReference type="InterPro" id="IPR051033">
    <property type="entry name" value="SH3BGR"/>
</dbReference>
<evidence type="ECO:0000313" key="2">
    <source>
        <dbReference type="Proteomes" id="UP000504632"/>
    </source>
</evidence>
<evidence type="ECO:0000313" key="3">
    <source>
        <dbReference type="RefSeq" id="XP_030642215.1"/>
    </source>
</evidence>
<gene>
    <name evidence="3" type="primary">LOC115822483</name>
</gene>
<dbReference type="PANTHER" id="PTHR12232:SF14">
    <property type="entry name" value="SH3 DOMAIN-BINDING GLUTAMIC ACID-RICH-LIKE PROTEIN 3 ISOFORM 1"/>
    <property type="match status" value="1"/>
</dbReference>
<dbReference type="GeneID" id="115822483"/>
<dbReference type="Pfam" id="PF04908">
    <property type="entry name" value="SH3BGR"/>
    <property type="match status" value="1"/>
</dbReference>
<dbReference type="InParanoid" id="A0A6J2WA18"/>
<comment type="similarity">
    <text evidence="1">Belongs to the SH3BGR family.</text>
</comment>
<proteinExistence type="inferred from homology"/>